<keyword evidence="2" id="KW-1185">Reference proteome</keyword>
<dbReference type="Gene3D" id="3.80.10.10">
    <property type="entry name" value="Ribonuclease Inhibitor"/>
    <property type="match status" value="1"/>
</dbReference>
<dbReference type="Proteomes" id="UP001165085">
    <property type="component" value="Unassembled WGS sequence"/>
</dbReference>
<dbReference type="InterPro" id="IPR026906">
    <property type="entry name" value="LRR_5"/>
</dbReference>
<dbReference type="OrthoDB" id="415426at2759"/>
<accession>A0A9W6ZNS1</accession>
<organism evidence="1 2">
    <name type="scientific">Triparma strigata</name>
    <dbReference type="NCBI Taxonomy" id="1606541"/>
    <lineage>
        <taxon>Eukaryota</taxon>
        <taxon>Sar</taxon>
        <taxon>Stramenopiles</taxon>
        <taxon>Ochrophyta</taxon>
        <taxon>Bolidophyceae</taxon>
        <taxon>Parmales</taxon>
        <taxon>Triparmaceae</taxon>
        <taxon>Triparma</taxon>
    </lineage>
</organism>
<dbReference type="SUPFAM" id="SSF52058">
    <property type="entry name" value="L domain-like"/>
    <property type="match status" value="1"/>
</dbReference>
<protein>
    <recommendedName>
        <fullName evidence="3">Leucine-rich repeat domain-containing protein</fullName>
    </recommendedName>
</protein>
<comment type="caution">
    <text evidence="1">The sequence shown here is derived from an EMBL/GenBank/DDBJ whole genome shotgun (WGS) entry which is preliminary data.</text>
</comment>
<dbReference type="AlphaFoldDB" id="A0A9W6ZNS1"/>
<gene>
    <name evidence="1" type="ORF">TrST_g12203</name>
</gene>
<evidence type="ECO:0008006" key="3">
    <source>
        <dbReference type="Google" id="ProtNLM"/>
    </source>
</evidence>
<dbReference type="InterPro" id="IPR032675">
    <property type="entry name" value="LRR_dom_sf"/>
</dbReference>
<evidence type="ECO:0000313" key="1">
    <source>
        <dbReference type="EMBL" id="GMH54637.1"/>
    </source>
</evidence>
<dbReference type="PANTHER" id="PTHR45661:SF3">
    <property type="entry name" value="IG-LIKE DOMAIN-CONTAINING PROTEIN"/>
    <property type="match status" value="1"/>
</dbReference>
<dbReference type="InterPro" id="IPR053139">
    <property type="entry name" value="Surface_bspA-like"/>
</dbReference>
<dbReference type="EMBL" id="BRXY01000028">
    <property type="protein sequence ID" value="GMH54637.1"/>
    <property type="molecule type" value="Genomic_DNA"/>
</dbReference>
<proteinExistence type="predicted"/>
<evidence type="ECO:0000313" key="2">
    <source>
        <dbReference type="Proteomes" id="UP001165085"/>
    </source>
</evidence>
<sequence length="203" mass="22513">MPWPLSGIIAQRERRSLATQVVFLQNITKVGRNACYLAVNLVVVNIPEGITSIGHGAFRSCRSLTTVSFPTTLRSIGYSAFEKCSSLDNVDLLHTQLQEIGDWAFDDCQELKSMTIPDSLQKFGDVVFAICPTLFPSYVKAGKANTLEYLHDRSNLVDQAKKLAEINNEVTILKRKNAHQNMTVANYDTTVLSLKSEAASMIQ</sequence>
<dbReference type="PANTHER" id="PTHR45661">
    <property type="entry name" value="SURFACE ANTIGEN"/>
    <property type="match status" value="1"/>
</dbReference>
<name>A0A9W6ZNS1_9STRA</name>
<reference evidence="2" key="1">
    <citation type="journal article" date="2023" name="Commun. Biol.">
        <title>Genome analysis of Parmales, the sister group of diatoms, reveals the evolutionary specialization of diatoms from phago-mixotrophs to photoautotrophs.</title>
        <authorList>
            <person name="Ban H."/>
            <person name="Sato S."/>
            <person name="Yoshikawa S."/>
            <person name="Yamada K."/>
            <person name="Nakamura Y."/>
            <person name="Ichinomiya M."/>
            <person name="Sato N."/>
            <person name="Blanc-Mathieu R."/>
            <person name="Endo H."/>
            <person name="Kuwata A."/>
            <person name="Ogata H."/>
        </authorList>
    </citation>
    <scope>NUCLEOTIDE SEQUENCE [LARGE SCALE GENOMIC DNA]</scope>
    <source>
        <strain evidence="2">NIES 3701</strain>
    </source>
</reference>
<dbReference type="Pfam" id="PF13306">
    <property type="entry name" value="LRR_5"/>
    <property type="match status" value="1"/>
</dbReference>